<organism evidence="2 3">
    <name type="scientific">Durusdinium trenchii</name>
    <dbReference type="NCBI Taxonomy" id="1381693"/>
    <lineage>
        <taxon>Eukaryota</taxon>
        <taxon>Sar</taxon>
        <taxon>Alveolata</taxon>
        <taxon>Dinophyceae</taxon>
        <taxon>Suessiales</taxon>
        <taxon>Symbiodiniaceae</taxon>
        <taxon>Durusdinium</taxon>
    </lineage>
</organism>
<name>A0ABP0L7Q1_9DINO</name>
<keyword evidence="1" id="KW-0812">Transmembrane</keyword>
<comment type="caution">
    <text evidence="2">The sequence shown here is derived from an EMBL/GenBank/DDBJ whole genome shotgun (WGS) entry which is preliminary data.</text>
</comment>
<feature type="transmembrane region" description="Helical" evidence="1">
    <location>
        <begin position="425"/>
        <end position="446"/>
    </location>
</feature>
<protein>
    <submittedName>
        <fullName evidence="2">Uncharacterized protein</fullName>
    </submittedName>
</protein>
<dbReference type="Proteomes" id="UP001642464">
    <property type="component" value="Unassembled WGS sequence"/>
</dbReference>
<proteinExistence type="predicted"/>
<evidence type="ECO:0000313" key="2">
    <source>
        <dbReference type="EMBL" id="CAK9034988.1"/>
    </source>
</evidence>
<feature type="transmembrane region" description="Helical" evidence="1">
    <location>
        <begin position="387"/>
        <end position="405"/>
    </location>
</feature>
<feature type="transmembrane region" description="Helical" evidence="1">
    <location>
        <begin position="30"/>
        <end position="50"/>
    </location>
</feature>
<feature type="transmembrane region" description="Helical" evidence="1">
    <location>
        <begin position="308"/>
        <end position="326"/>
    </location>
</feature>
<keyword evidence="3" id="KW-1185">Reference proteome</keyword>
<reference evidence="2 3" key="1">
    <citation type="submission" date="2024-02" db="EMBL/GenBank/DDBJ databases">
        <authorList>
            <person name="Chen Y."/>
            <person name="Shah S."/>
            <person name="Dougan E. K."/>
            <person name="Thang M."/>
            <person name="Chan C."/>
        </authorList>
    </citation>
    <scope>NUCLEOTIDE SEQUENCE [LARGE SCALE GENOMIC DNA]</scope>
</reference>
<keyword evidence="1" id="KW-1133">Transmembrane helix</keyword>
<feature type="transmembrane region" description="Helical" evidence="1">
    <location>
        <begin position="211"/>
        <end position="232"/>
    </location>
</feature>
<feature type="transmembrane region" description="Helical" evidence="1">
    <location>
        <begin position="176"/>
        <end position="199"/>
    </location>
</feature>
<feature type="transmembrane region" description="Helical" evidence="1">
    <location>
        <begin position="332"/>
        <end position="356"/>
    </location>
</feature>
<evidence type="ECO:0000256" key="1">
    <source>
        <dbReference type="SAM" id="Phobius"/>
    </source>
</evidence>
<gene>
    <name evidence="2" type="ORF">SCF082_LOCUS21102</name>
</gene>
<feature type="transmembrane region" description="Helical" evidence="1">
    <location>
        <begin position="363"/>
        <end position="381"/>
    </location>
</feature>
<dbReference type="EMBL" id="CAXAMM010014914">
    <property type="protein sequence ID" value="CAK9034988.1"/>
    <property type="molecule type" value="Genomic_DNA"/>
</dbReference>
<feature type="transmembrane region" description="Helical" evidence="1">
    <location>
        <begin position="94"/>
        <end position="115"/>
    </location>
</feature>
<feature type="transmembrane region" description="Helical" evidence="1">
    <location>
        <begin position="493"/>
        <end position="515"/>
    </location>
</feature>
<feature type="transmembrane region" description="Helical" evidence="1">
    <location>
        <begin position="269"/>
        <end position="287"/>
    </location>
</feature>
<sequence length="597" mass="65980">MEVVRNLELRLESKSDAAIVLNHDALSTTYALFTLVCGLAAATVAFFIIFSRRRITKSTWLFSDFVQGPWAVLVFAMVITTLAVMLAWRKTGKFDRVLPLFTALFLIGVAAWMAIEGGKTRDNWAPPLPFDDASDFLSDKEKIVWAIIAAVTALGAVAMFFTGFMRVDRLFATSMAFFATVALSGVLSAFFVYVFTLVVRTVEHIGYKRTSDIFIPFYGLITGAVVLFFIMIDRVASVLLSAITTSPLEARQPGITVLAENATHRTFSLIRWAFLLVCLAPALLVLYNRFGMQLKEETDASIKREWGLLAALTAGAFGLLLTFGMISTEAFVVSRAVSGIVASLMVSTLIFLLGTWGVYWSNVVAYAMTGLLSMVVLWFFITTQRTNTIFSGVFAGILFVGVNLIGRSIAQIIEQNKEDGKPLGYFERVGVYLAPALLVGFAWALRCRANRTSLALPVIFLVFSAIYTFVYNPQILAADFKPYIKESALMQNVMLQVVCAVAVFIPMVAVSKFVYTGTQSLNVELTDGRVPIAEGTAQFVTYAVLAFAGTLAYDASQKTDFIREFIVEGQEAAKVVYDEVVRDIRDGVEWQRLDRRE</sequence>
<feature type="transmembrane region" description="Helical" evidence="1">
    <location>
        <begin position="70"/>
        <end position="88"/>
    </location>
</feature>
<feature type="transmembrane region" description="Helical" evidence="1">
    <location>
        <begin position="452"/>
        <end position="472"/>
    </location>
</feature>
<feature type="transmembrane region" description="Helical" evidence="1">
    <location>
        <begin position="143"/>
        <end position="164"/>
    </location>
</feature>
<keyword evidence="1" id="KW-0472">Membrane</keyword>
<accession>A0ABP0L7Q1</accession>
<evidence type="ECO:0000313" key="3">
    <source>
        <dbReference type="Proteomes" id="UP001642464"/>
    </source>
</evidence>